<dbReference type="Gene3D" id="2.60.40.1120">
    <property type="entry name" value="Carboxypeptidase-like, regulatory domain"/>
    <property type="match status" value="1"/>
</dbReference>
<comment type="caution">
    <text evidence="13">The sequence shown here is derived from an EMBL/GenBank/DDBJ whole genome shotgun (WGS) entry which is preliminary data.</text>
</comment>
<evidence type="ECO:0000313" key="13">
    <source>
        <dbReference type="EMBL" id="MBD1425231.1"/>
    </source>
</evidence>
<dbReference type="Proteomes" id="UP000606494">
    <property type="component" value="Unassembled WGS sequence"/>
</dbReference>
<dbReference type="Gene3D" id="2.170.130.10">
    <property type="entry name" value="TonB-dependent receptor, plug domain"/>
    <property type="match status" value="1"/>
</dbReference>
<dbReference type="InterPro" id="IPR023997">
    <property type="entry name" value="TonB-dep_OMP_SusC/RagA_CS"/>
</dbReference>
<evidence type="ECO:0000256" key="8">
    <source>
        <dbReference type="PROSITE-ProRule" id="PRU01360"/>
    </source>
</evidence>
<dbReference type="InterPro" id="IPR023996">
    <property type="entry name" value="TonB-dep_OMP_SusC/RagA"/>
</dbReference>
<dbReference type="PROSITE" id="PS52016">
    <property type="entry name" value="TONB_DEPENDENT_REC_3"/>
    <property type="match status" value="1"/>
</dbReference>
<dbReference type="SUPFAM" id="SSF56935">
    <property type="entry name" value="Porins"/>
    <property type="match status" value="1"/>
</dbReference>
<feature type="chain" id="PRO_5047327337" evidence="10">
    <location>
        <begin position="26"/>
        <end position="993"/>
    </location>
</feature>
<evidence type="ECO:0000256" key="9">
    <source>
        <dbReference type="RuleBase" id="RU003357"/>
    </source>
</evidence>
<dbReference type="NCBIfam" id="TIGR04056">
    <property type="entry name" value="OMP_RagA_SusC"/>
    <property type="match status" value="1"/>
</dbReference>
<dbReference type="NCBIfam" id="TIGR04057">
    <property type="entry name" value="SusC_RagA_signa"/>
    <property type="match status" value="1"/>
</dbReference>
<evidence type="ECO:0000256" key="5">
    <source>
        <dbReference type="ARBA" id="ARBA00023077"/>
    </source>
</evidence>
<dbReference type="Gene3D" id="2.40.170.20">
    <property type="entry name" value="TonB-dependent receptor, beta-barrel domain"/>
    <property type="match status" value="1"/>
</dbReference>
<feature type="domain" description="TonB-dependent receptor plug" evidence="12">
    <location>
        <begin position="124"/>
        <end position="238"/>
    </location>
</feature>
<keyword evidence="10" id="KW-0732">Signal</keyword>
<dbReference type="InterPro" id="IPR037066">
    <property type="entry name" value="Plug_dom_sf"/>
</dbReference>
<dbReference type="InterPro" id="IPR012910">
    <property type="entry name" value="Plug_dom"/>
</dbReference>
<dbReference type="InterPro" id="IPR036942">
    <property type="entry name" value="Beta-barrel_TonB_sf"/>
</dbReference>
<accession>A0ABR7Y1R9</accession>
<dbReference type="SUPFAM" id="SSF49464">
    <property type="entry name" value="Carboxypeptidase regulatory domain-like"/>
    <property type="match status" value="1"/>
</dbReference>
<dbReference type="Pfam" id="PF13715">
    <property type="entry name" value="CarbopepD_reg_2"/>
    <property type="match status" value="1"/>
</dbReference>
<evidence type="ECO:0000259" key="12">
    <source>
        <dbReference type="Pfam" id="PF07715"/>
    </source>
</evidence>
<keyword evidence="7 8" id="KW-0998">Cell outer membrane</keyword>
<keyword evidence="3 8" id="KW-1134">Transmembrane beta strand</keyword>
<dbReference type="Pfam" id="PF00593">
    <property type="entry name" value="TonB_dep_Rec_b-barrel"/>
    <property type="match status" value="1"/>
</dbReference>
<keyword evidence="5 9" id="KW-0798">TonB box</keyword>
<evidence type="ECO:0000313" key="14">
    <source>
        <dbReference type="Proteomes" id="UP000606494"/>
    </source>
</evidence>
<keyword evidence="6 8" id="KW-0472">Membrane</keyword>
<evidence type="ECO:0000256" key="10">
    <source>
        <dbReference type="SAM" id="SignalP"/>
    </source>
</evidence>
<organism evidence="13 14">
    <name type="scientific">Sphingobacterium arenae</name>
    <dbReference type="NCBI Taxonomy" id="1280598"/>
    <lineage>
        <taxon>Bacteria</taxon>
        <taxon>Pseudomonadati</taxon>
        <taxon>Bacteroidota</taxon>
        <taxon>Sphingobacteriia</taxon>
        <taxon>Sphingobacteriales</taxon>
        <taxon>Sphingobacteriaceae</taxon>
        <taxon>Sphingobacterium</taxon>
    </lineage>
</organism>
<gene>
    <name evidence="13" type="ORF">H8B17_06505</name>
</gene>
<feature type="signal peptide" evidence="10">
    <location>
        <begin position="1"/>
        <end position="25"/>
    </location>
</feature>
<evidence type="ECO:0000256" key="1">
    <source>
        <dbReference type="ARBA" id="ARBA00004571"/>
    </source>
</evidence>
<comment type="subcellular location">
    <subcellularLocation>
        <location evidence="1 8">Cell outer membrane</location>
        <topology evidence="1 8">Multi-pass membrane protein</topology>
    </subcellularLocation>
</comment>
<evidence type="ECO:0000256" key="2">
    <source>
        <dbReference type="ARBA" id="ARBA00022448"/>
    </source>
</evidence>
<evidence type="ECO:0000256" key="3">
    <source>
        <dbReference type="ARBA" id="ARBA00022452"/>
    </source>
</evidence>
<protein>
    <submittedName>
        <fullName evidence="13">SusC/RagA family TonB-linked outer membrane protein</fullName>
    </submittedName>
</protein>
<comment type="similarity">
    <text evidence="8 9">Belongs to the TonB-dependent receptor family.</text>
</comment>
<keyword evidence="2 8" id="KW-0813">Transport</keyword>
<dbReference type="Pfam" id="PF07715">
    <property type="entry name" value="Plug"/>
    <property type="match status" value="1"/>
</dbReference>
<dbReference type="InterPro" id="IPR008969">
    <property type="entry name" value="CarboxyPept-like_regulatory"/>
</dbReference>
<evidence type="ECO:0000256" key="7">
    <source>
        <dbReference type="ARBA" id="ARBA00023237"/>
    </source>
</evidence>
<reference evidence="13 14" key="1">
    <citation type="submission" date="2020-08" db="EMBL/GenBank/DDBJ databases">
        <title>Sphingobacterium sp. DN00404 isolated from aquaculture water.</title>
        <authorList>
            <person name="Zhang M."/>
        </authorList>
    </citation>
    <scope>NUCLEOTIDE SEQUENCE [LARGE SCALE GENOMIC DNA]</scope>
    <source>
        <strain evidence="13 14">KCTC 32294</strain>
    </source>
</reference>
<feature type="domain" description="TonB-dependent receptor-like beta-barrel" evidence="11">
    <location>
        <begin position="396"/>
        <end position="957"/>
    </location>
</feature>
<sequence>MMNNFTLRSVMAMSFLMLLSTLGFAQTARLQGRVVDSEGVGVAGATVYLLGQQTSTSTGADGAYALGNITPGTYTVIVNMIGYDQTDRRTDIVVGDNTLDMTLTSSMSSLDEVVVIGYGTQRKGDLTGSVTTVSSKDFQKGLITSPEQLIAGKAAGVQITTSGGQPGGGATIRVRAGASLNASNDPLIVVDGVPLSTGEISGVGNPLSLINPNDIETFTVLKDANATAIYGSRASNGVILITTKKGTSGKPSFNFSSQNSLAQVGRKVDLLSADQIREYVHANGNDAQRASLGEANTDWQDEIYREAFASDNNLSVAGAIQPNLPYRVSLGYLNQQGILKRDHMKRTTGGINFAPKFFDNSLQIDINLKGSLSKSQFGNQDAIGAAIQFDPTKPVYTENRFGNYYEWTQFNNDTGLDDPNPNAPRNPVGLIDLKDDNGEVARSFGNIQFDYALPFLPELHANLNLGYDVSRGQGGVFIPEYAASNINTRGEVSRYKKEITNTVGEFYLNYTKDLTAIQSNINATAGYGYYDNRSKEYNFDRTSADGTVLSTPIFPFDIPHSRLISYYGRLIYTYSDKYIFSGTLRTDGSSRFSEENRWGVFPSVGATWRIKEESFLKDNNTVSDLKLRLSYGVTGQQDGIANYAYLPNYVRSMNESLYQFGNQFYNMYTPVAYDKNIRWESTTTYNGGIDYGFLNGRLSGSVDVYFKKTKDLLSTIPIPVGTNFSNLLLTNVGNMENKGVEFSLNGAAIRKDDLNLDLGFNFTYNHSKVTNLTAVDDPNYLVEQGGISGSTGNNIQAHVVNHVPYSYRVYKQVYAEDGSPLEGIYEDLNGDGIINDNDRYFYKSPLPVYMLGFTAQLNYKKWTLNTVLRSNIGNYVYDNVSSNFASRYNVLDPNGPINNAPTSFLGAQFEQKQYNSDFYIHNASFLKMDNLSVSYAVGNFFRNGNGRLTLSANMQNVFTVSKYKGVDPEIDGGIDNRFYPRPRTYVLGVNLDF</sequence>
<evidence type="ECO:0000256" key="6">
    <source>
        <dbReference type="ARBA" id="ARBA00023136"/>
    </source>
</evidence>
<dbReference type="InterPro" id="IPR000531">
    <property type="entry name" value="Beta-barrel_TonB"/>
</dbReference>
<name>A0ABR7Y1R9_9SPHI</name>
<dbReference type="RefSeq" id="WP_190308406.1">
    <property type="nucleotide sequence ID" value="NZ_JACNYK010000002.1"/>
</dbReference>
<evidence type="ECO:0000256" key="4">
    <source>
        <dbReference type="ARBA" id="ARBA00022692"/>
    </source>
</evidence>
<dbReference type="InterPro" id="IPR039426">
    <property type="entry name" value="TonB-dep_rcpt-like"/>
</dbReference>
<evidence type="ECO:0000259" key="11">
    <source>
        <dbReference type="Pfam" id="PF00593"/>
    </source>
</evidence>
<keyword evidence="14" id="KW-1185">Reference proteome</keyword>
<keyword evidence="4 8" id="KW-0812">Transmembrane</keyword>
<dbReference type="EMBL" id="JACNYK010000002">
    <property type="protein sequence ID" value="MBD1425231.1"/>
    <property type="molecule type" value="Genomic_DNA"/>
</dbReference>
<proteinExistence type="inferred from homology"/>